<dbReference type="InterPro" id="IPR003593">
    <property type="entry name" value="AAA+_ATPase"/>
</dbReference>
<evidence type="ECO:0000256" key="2">
    <source>
        <dbReference type="ARBA" id="ARBA00022448"/>
    </source>
</evidence>
<dbReference type="SMART" id="SM00382">
    <property type="entry name" value="AAA"/>
    <property type="match status" value="1"/>
</dbReference>
<dbReference type="Pfam" id="PF00005">
    <property type="entry name" value="ABC_tran"/>
    <property type="match status" value="1"/>
</dbReference>
<dbReference type="Proteomes" id="UP000724672">
    <property type="component" value="Unassembled WGS sequence"/>
</dbReference>
<evidence type="ECO:0000259" key="5">
    <source>
        <dbReference type="PROSITE" id="PS50893"/>
    </source>
</evidence>
<keyword evidence="4 6" id="KW-0067">ATP-binding</keyword>
<evidence type="ECO:0000256" key="3">
    <source>
        <dbReference type="ARBA" id="ARBA00022741"/>
    </source>
</evidence>
<evidence type="ECO:0000256" key="4">
    <source>
        <dbReference type="ARBA" id="ARBA00022840"/>
    </source>
</evidence>
<dbReference type="AlphaFoldDB" id="A0A942USL1"/>
<keyword evidence="2" id="KW-0813">Transport</keyword>
<dbReference type="Pfam" id="PF13732">
    <property type="entry name" value="DrrA1-3_C"/>
    <property type="match status" value="1"/>
</dbReference>
<dbReference type="Gene3D" id="3.40.50.300">
    <property type="entry name" value="P-loop containing nucleotide triphosphate hydrolases"/>
    <property type="match status" value="1"/>
</dbReference>
<dbReference type="SUPFAM" id="SSF52540">
    <property type="entry name" value="P-loop containing nucleoside triphosphate hydrolases"/>
    <property type="match status" value="1"/>
</dbReference>
<name>A0A942USL1_9FIRM</name>
<dbReference type="CDD" id="cd03230">
    <property type="entry name" value="ABC_DR_subfamily_A"/>
    <property type="match status" value="1"/>
</dbReference>
<organism evidence="6 7">
    <name type="scientific">Anaeromonas frigoriresistens</name>
    <dbReference type="NCBI Taxonomy" id="2683708"/>
    <lineage>
        <taxon>Bacteria</taxon>
        <taxon>Bacillati</taxon>
        <taxon>Bacillota</taxon>
        <taxon>Tissierellia</taxon>
        <taxon>Tissierellales</taxon>
        <taxon>Thermohalobacteraceae</taxon>
        <taxon>Anaeromonas</taxon>
    </lineage>
</organism>
<sequence length="305" mass="34868">MIKAENLCKRYGNNKVLKGVNFNVEKGEVYGFLGHNGAGKTTTMNILAGIIDYNDGNIKINSLDMKENRTNLKGTIGYLPEEPKFYPYMTANEYLAFIGEVLGFDKNKIKSRNKELLELVKLEESCNRKIGGYSRGMKQRLGIAVSMYNNPEILLLDEPSSALDPTGRKDVVDIIEDLKDLGITVFLSTHILSDIERVCDRVGILQGGKIILEEKLDILKKRYLHPIYDIEFEKNIKEDIINTIDKDWIEEIKVYKNIMNIYVNEDIDSRDIMKVIAEINLPILSLNLRRSNLEDIFIKVVSENE</sequence>
<evidence type="ECO:0000256" key="1">
    <source>
        <dbReference type="ARBA" id="ARBA00005417"/>
    </source>
</evidence>
<dbReference type="GO" id="GO:0016887">
    <property type="term" value="F:ATP hydrolysis activity"/>
    <property type="evidence" value="ECO:0007669"/>
    <property type="project" value="InterPro"/>
</dbReference>
<gene>
    <name evidence="6" type="ORF">GOQ27_08255</name>
</gene>
<comment type="caution">
    <text evidence="6">The sequence shown here is derived from an EMBL/GenBank/DDBJ whole genome shotgun (WGS) entry which is preliminary data.</text>
</comment>
<dbReference type="PROSITE" id="PS50893">
    <property type="entry name" value="ABC_TRANSPORTER_2"/>
    <property type="match status" value="1"/>
</dbReference>
<accession>A0A942USL1</accession>
<dbReference type="PANTHER" id="PTHR43335">
    <property type="entry name" value="ABC TRANSPORTER, ATP-BINDING PROTEIN"/>
    <property type="match status" value="1"/>
</dbReference>
<keyword evidence="7" id="KW-1185">Reference proteome</keyword>
<dbReference type="InterPro" id="IPR027417">
    <property type="entry name" value="P-loop_NTPase"/>
</dbReference>
<proteinExistence type="inferred from homology"/>
<dbReference type="EMBL" id="WSFT01000032">
    <property type="protein sequence ID" value="MBS4538454.1"/>
    <property type="molecule type" value="Genomic_DNA"/>
</dbReference>
<keyword evidence="3" id="KW-0547">Nucleotide-binding</keyword>
<comment type="similarity">
    <text evidence="1">Belongs to the ABC transporter superfamily.</text>
</comment>
<dbReference type="PANTHER" id="PTHR43335:SF4">
    <property type="entry name" value="ABC TRANSPORTER, ATP-BINDING PROTEIN"/>
    <property type="match status" value="1"/>
</dbReference>
<reference evidence="6" key="1">
    <citation type="submission" date="2019-12" db="EMBL/GenBank/DDBJ databases">
        <title>Clostridiaceae gen. nov. sp. nov., isolated from sediment in Xinjiang, China.</title>
        <authorList>
            <person name="Zhang R."/>
        </authorList>
    </citation>
    <scope>NUCLEOTIDE SEQUENCE</scope>
    <source>
        <strain evidence="6">D2Q-11</strain>
    </source>
</reference>
<feature type="domain" description="ABC transporter" evidence="5">
    <location>
        <begin position="2"/>
        <end position="232"/>
    </location>
</feature>
<dbReference type="InterPro" id="IPR025302">
    <property type="entry name" value="DrrA1/2-like_C"/>
</dbReference>
<evidence type="ECO:0000313" key="7">
    <source>
        <dbReference type="Proteomes" id="UP000724672"/>
    </source>
</evidence>
<evidence type="ECO:0000313" key="6">
    <source>
        <dbReference type="EMBL" id="MBS4538454.1"/>
    </source>
</evidence>
<protein>
    <submittedName>
        <fullName evidence="6">ABC transporter ATP-binding protein</fullName>
    </submittedName>
</protein>
<dbReference type="InterPro" id="IPR003439">
    <property type="entry name" value="ABC_transporter-like_ATP-bd"/>
</dbReference>
<dbReference type="GO" id="GO:0005524">
    <property type="term" value="F:ATP binding"/>
    <property type="evidence" value="ECO:0007669"/>
    <property type="project" value="UniProtKB-KW"/>
</dbReference>